<evidence type="ECO:0000313" key="1">
    <source>
        <dbReference type="EMBL" id="KAI0030239.1"/>
    </source>
</evidence>
<evidence type="ECO:0000313" key="2">
    <source>
        <dbReference type="Proteomes" id="UP000814128"/>
    </source>
</evidence>
<dbReference type="Proteomes" id="UP000814128">
    <property type="component" value="Unassembled WGS sequence"/>
</dbReference>
<dbReference type="EMBL" id="MU273632">
    <property type="protein sequence ID" value="KAI0030239.1"/>
    <property type="molecule type" value="Genomic_DNA"/>
</dbReference>
<gene>
    <name evidence="1" type="ORF">K488DRAFT_54650</name>
</gene>
<reference evidence="1" key="2">
    <citation type="journal article" date="2022" name="New Phytol.">
        <title>Evolutionary transition to the ectomycorrhizal habit in the genomes of a hyperdiverse lineage of mushroom-forming fungi.</title>
        <authorList>
            <person name="Looney B."/>
            <person name="Miyauchi S."/>
            <person name="Morin E."/>
            <person name="Drula E."/>
            <person name="Courty P.E."/>
            <person name="Kohler A."/>
            <person name="Kuo A."/>
            <person name="LaButti K."/>
            <person name="Pangilinan J."/>
            <person name="Lipzen A."/>
            <person name="Riley R."/>
            <person name="Andreopoulos W."/>
            <person name="He G."/>
            <person name="Johnson J."/>
            <person name="Nolan M."/>
            <person name="Tritt A."/>
            <person name="Barry K.W."/>
            <person name="Grigoriev I.V."/>
            <person name="Nagy L.G."/>
            <person name="Hibbett D."/>
            <person name="Henrissat B."/>
            <person name="Matheny P.B."/>
            <person name="Labbe J."/>
            <person name="Martin F.M."/>
        </authorList>
    </citation>
    <scope>NUCLEOTIDE SEQUENCE</scope>
    <source>
        <strain evidence="1">EC-137</strain>
    </source>
</reference>
<accession>A0ACB8QER1</accession>
<name>A0ACB8QER1_9AGAM</name>
<reference evidence="1" key="1">
    <citation type="submission" date="2021-02" db="EMBL/GenBank/DDBJ databases">
        <authorList>
            <consortium name="DOE Joint Genome Institute"/>
            <person name="Ahrendt S."/>
            <person name="Looney B.P."/>
            <person name="Miyauchi S."/>
            <person name="Morin E."/>
            <person name="Drula E."/>
            <person name="Courty P.E."/>
            <person name="Chicoki N."/>
            <person name="Fauchery L."/>
            <person name="Kohler A."/>
            <person name="Kuo A."/>
            <person name="Labutti K."/>
            <person name="Pangilinan J."/>
            <person name="Lipzen A."/>
            <person name="Riley R."/>
            <person name="Andreopoulos W."/>
            <person name="He G."/>
            <person name="Johnson J."/>
            <person name="Barry K.W."/>
            <person name="Grigoriev I.V."/>
            <person name="Nagy L."/>
            <person name="Hibbett D."/>
            <person name="Henrissat B."/>
            <person name="Matheny P.B."/>
            <person name="Labbe J."/>
            <person name="Martin F."/>
        </authorList>
    </citation>
    <scope>NUCLEOTIDE SEQUENCE</scope>
    <source>
        <strain evidence="1">EC-137</strain>
    </source>
</reference>
<keyword evidence="2" id="KW-1185">Reference proteome</keyword>
<organism evidence="1 2">
    <name type="scientific">Vararia minispora EC-137</name>
    <dbReference type="NCBI Taxonomy" id="1314806"/>
    <lineage>
        <taxon>Eukaryota</taxon>
        <taxon>Fungi</taxon>
        <taxon>Dikarya</taxon>
        <taxon>Basidiomycota</taxon>
        <taxon>Agaricomycotina</taxon>
        <taxon>Agaricomycetes</taxon>
        <taxon>Russulales</taxon>
        <taxon>Lachnocladiaceae</taxon>
        <taxon>Vararia</taxon>
    </lineage>
</organism>
<protein>
    <submittedName>
        <fullName evidence="1">Phospholipase C/P1 nuclease domain-containing protein</fullName>
    </submittedName>
</protein>
<comment type="caution">
    <text evidence="1">The sequence shown here is derived from an EMBL/GenBank/DDBJ whole genome shotgun (WGS) entry which is preliminary data.</text>
</comment>
<sequence>MRLVLALTALVSALPVAYAWGAAGHEIVATIAQMHLQPPVMRHLCAVLSSDADFDRTRPCTLAAIAPWADKIRMHARWSAALHYIGARDDHPPDSCAFPGARGWAGHEDINVLHAIRNVTGILDGFVARGGVRRASAKEMATASEALKFLVHFVGDMHQPLHLTGRDRGGNGDKVAWNGRVTNLHSLWDSLLIAKALRTIPRNYTRPLPVPPMEAVLKGTIYDPYVRRIMYEGVGLGAYSTVRGRWEDEVEAWLDCPAPPMQSFLQRPLQAAFGVGARSETDDGRICPHAWAAPIHKLNCDFIWPRELDDPAYPHMHAVDAENELRDAMEDYGRRGRSGGHYLELDTPEYAGAIAERWVVEKLLAQGGIRLAGILNDIFMPLTAHNNND</sequence>
<proteinExistence type="predicted"/>